<dbReference type="InterPro" id="IPR052515">
    <property type="entry name" value="Gfo/Idh/MocA_Oxidoreductase"/>
</dbReference>
<dbReference type="Gene3D" id="3.40.50.720">
    <property type="entry name" value="NAD(P)-binding Rossmann-like Domain"/>
    <property type="match status" value="1"/>
</dbReference>
<keyword evidence="1" id="KW-1133">Transmembrane helix</keyword>
<dbReference type="EMBL" id="UINC01016464">
    <property type="protein sequence ID" value="SVA68532.1"/>
    <property type="molecule type" value="Genomic_DNA"/>
</dbReference>
<dbReference type="InterPro" id="IPR036291">
    <property type="entry name" value="NAD(P)-bd_dom_sf"/>
</dbReference>
<dbReference type="InterPro" id="IPR000683">
    <property type="entry name" value="Gfo/Idh/MocA-like_OxRdtase_N"/>
</dbReference>
<protein>
    <recommendedName>
        <fullName evidence="5">Gfo/Idh/MocA-like oxidoreductase N-terminal domain-containing protein</fullName>
    </recommendedName>
</protein>
<dbReference type="PANTHER" id="PTHR43249:SF1">
    <property type="entry name" value="D-GLUCOSIDE 3-DEHYDROGENASE"/>
    <property type="match status" value="1"/>
</dbReference>
<dbReference type="SUPFAM" id="SSF51735">
    <property type="entry name" value="NAD(P)-binding Rossmann-fold domains"/>
    <property type="match status" value="1"/>
</dbReference>
<dbReference type="InterPro" id="IPR055170">
    <property type="entry name" value="GFO_IDH_MocA-like_dom"/>
</dbReference>
<evidence type="ECO:0000256" key="1">
    <source>
        <dbReference type="SAM" id="Phobius"/>
    </source>
</evidence>
<feature type="domain" description="Gfo/Idh/MocA-like oxidoreductase N-terminal" evidence="2">
    <location>
        <begin position="34"/>
        <end position="151"/>
    </location>
</feature>
<evidence type="ECO:0000259" key="2">
    <source>
        <dbReference type="Pfam" id="PF01408"/>
    </source>
</evidence>
<dbReference type="SUPFAM" id="SSF55347">
    <property type="entry name" value="Glyceraldehyde-3-phosphate dehydrogenase-like, C-terminal domain"/>
    <property type="match status" value="1"/>
</dbReference>
<dbReference type="PANTHER" id="PTHR43249">
    <property type="entry name" value="UDP-N-ACETYL-2-AMINO-2-DEOXY-D-GLUCURONATE OXIDASE"/>
    <property type="match status" value="1"/>
</dbReference>
<dbReference type="Pfam" id="PF22725">
    <property type="entry name" value="GFO_IDH_MocA_C3"/>
    <property type="match status" value="1"/>
</dbReference>
<name>A0A381XVM6_9ZZZZ</name>
<reference evidence="4" key="1">
    <citation type="submission" date="2018-05" db="EMBL/GenBank/DDBJ databases">
        <authorList>
            <person name="Lanie J.A."/>
            <person name="Ng W.-L."/>
            <person name="Kazmierczak K.M."/>
            <person name="Andrzejewski T.M."/>
            <person name="Davidsen T.M."/>
            <person name="Wayne K.J."/>
            <person name="Tettelin H."/>
            <person name="Glass J.I."/>
            <person name="Rusch D."/>
            <person name="Podicherti R."/>
            <person name="Tsui H.-C.T."/>
            <person name="Winkler M.E."/>
        </authorList>
    </citation>
    <scope>NUCLEOTIDE SEQUENCE</scope>
</reference>
<keyword evidence="1" id="KW-0812">Transmembrane</keyword>
<gene>
    <name evidence="4" type="ORF">METZ01_LOCUS121386</name>
</gene>
<dbReference type="Pfam" id="PF01408">
    <property type="entry name" value="GFO_IDH_MocA"/>
    <property type="match status" value="1"/>
</dbReference>
<evidence type="ECO:0000259" key="3">
    <source>
        <dbReference type="Pfam" id="PF22725"/>
    </source>
</evidence>
<evidence type="ECO:0000313" key="4">
    <source>
        <dbReference type="EMBL" id="SVA68532.1"/>
    </source>
</evidence>
<dbReference type="Gene3D" id="3.30.360.10">
    <property type="entry name" value="Dihydrodipicolinate Reductase, domain 2"/>
    <property type="match status" value="1"/>
</dbReference>
<evidence type="ECO:0008006" key="5">
    <source>
        <dbReference type="Google" id="ProtNLM"/>
    </source>
</evidence>
<keyword evidence="1" id="KW-0472">Membrane</keyword>
<feature type="domain" description="GFO/IDH/MocA-like oxidoreductase" evidence="3">
    <location>
        <begin position="187"/>
        <end position="273"/>
    </location>
</feature>
<sequence>MMLKYKILFDITLYFFVESCVLFCLGGEMMEEVRLGFIGTGGMASAHMNNLKNFDDVKFVAMCDVSEDRAKQRAEEFGGNAYADYQRMYDSEELDAVYICTPPFAHGQQEIIACQKGVAMFVEKPIACELDTAVIINDHVEKSGVITSVGYHWRYGGNAQHAKAELEKETQILGALGYWMGGMPGVPWWRVRAQSGGQHVEQTTHIFDLARFVLGNAKLVHGVASSGSMTDIPNYDVDDISMVNIEFESGAVANIVSSCAMENWGRVHLEVFCRGVVATIGGSNTIRRKDQEEELSGSDGQDRDRVFIDAVKAGDSSEILSPYSDALETLRIMLAASTSFQTGKAVDL</sequence>
<proteinExistence type="predicted"/>
<dbReference type="GO" id="GO:0000166">
    <property type="term" value="F:nucleotide binding"/>
    <property type="evidence" value="ECO:0007669"/>
    <property type="project" value="InterPro"/>
</dbReference>
<dbReference type="AlphaFoldDB" id="A0A381XVM6"/>
<feature type="transmembrane region" description="Helical" evidence="1">
    <location>
        <begin position="7"/>
        <end position="30"/>
    </location>
</feature>
<accession>A0A381XVM6</accession>
<organism evidence="4">
    <name type="scientific">marine metagenome</name>
    <dbReference type="NCBI Taxonomy" id="408172"/>
    <lineage>
        <taxon>unclassified sequences</taxon>
        <taxon>metagenomes</taxon>
        <taxon>ecological metagenomes</taxon>
    </lineage>
</organism>